<dbReference type="GO" id="GO:0046033">
    <property type="term" value="P:AMP metabolic process"/>
    <property type="evidence" value="ECO:0007669"/>
    <property type="project" value="TreeGrafter"/>
</dbReference>
<dbReference type="SUPFAM" id="SSF51556">
    <property type="entry name" value="Metallo-dependent hydrolases"/>
    <property type="match status" value="1"/>
</dbReference>
<dbReference type="PANTHER" id="PTHR11359">
    <property type="entry name" value="AMP DEAMINASE"/>
    <property type="match status" value="1"/>
</dbReference>
<dbReference type="Gene3D" id="3.20.20.140">
    <property type="entry name" value="Metal-dependent hydrolases"/>
    <property type="match status" value="2"/>
</dbReference>
<accession>A0A0W4ZD51</accession>
<dbReference type="GO" id="GO:0032264">
    <property type="term" value="P:IMP salvage"/>
    <property type="evidence" value="ECO:0007669"/>
    <property type="project" value="InterPro"/>
</dbReference>
<gene>
    <name evidence="3" type="ORF">T551_03602</name>
</gene>
<reference evidence="4" key="1">
    <citation type="journal article" date="2016" name="Nat. Commun.">
        <title>Genome analysis of three Pneumocystis species reveals adaptation mechanisms to life exclusively in mammalian hosts.</title>
        <authorList>
            <person name="Ma L."/>
            <person name="Chen Z."/>
            <person name="Huang D.W."/>
            <person name="Kutty G."/>
            <person name="Ishihara M."/>
            <person name="Wang H."/>
            <person name="Abouelleil A."/>
            <person name="Bishop L."/>
            <person name="Davey E."/>
            <person name="Deng R."/>
            <person name="Deng X."/>
            <person name="Fan L."/>
            <person name="Fantoni G."/>
            <person name="Fitzgerald M."/>
            <person name="Gogineni E."/>
            <person name="Goldberg J.M."/>
            <person name="Handley G."/>
            <person name="Hu X."/>
            <person name="Huber C."/>
            <person name="Jiao X."/>
            <person name="Jones K."/>
            <person name="Levin J.Z."/>
            <person name="Liu Y."/>
            <person name="Macdonald P."/>
            <person name="Melnikov A."/>
            <person name="Raley C."/>
            <person name="Sassi M."/>
            <person name="Sherman B.T."/>
            <person name="Song X."/>
            <person name="Sykes S."/>
            <person name="Tran B."/>
            <person name="Walsh L."/>
            <person name="Xia Y."/>
            <person name="Yang J."/>
            <person name="Young S."/>
            <person name="Zeng Q."/>
            <person name="Zheng X."/>
            <person name="Stephens R."/>
            <person name="Nusbaum C."/>
            <person name="Birren B.W."/>
            <person name="Azadi P."/>
            <person name="Lempicki R.A."/>
            <person name="Cuomo C.A."/>
            <person name="Kovacs J.A."/>
        </authorList>
    </citation>
    <scope>NUCLEOTIDE SEQUENCE [LARGE SCALE GENOMIC DNA]</scope>
    <source>
        <strain evidence="4">RU7</strain>
    </source>
</reference>
<evidence type="ECO:0000313" key="4">
    <source>
        <dbReference type="Proteomes" id="UP000053447"/>
    </source>
</evidence>
<feature type="compositionally biased region" description="Polar residues" evidence="2">
    <location>
        <begin position="507"/>
        <end position="518"/>
    </location>
</feature>
<evidence type="ECO:0000256" key="1">
    <source>
        <dbReference type="ARBA" id="ARBA00006676"/>
    </source>
</evidence>
<dbReference type="OrthoDB" id="1723809at2759"/>
<feature type="region of interest" description="Disordered" evidence="2">
    <location>
        <begin position="450"/>
        <end position="526"/>
    </location>
</feature>
<dbReference type="GO" id="GO:0005829">
    <property type="term" value="C:cytosol"/>
    <property type="evidence" value="ECO:0007669"/>
    <property type="project" value="TreeGrafter"/>
</dbReference>
<dbReference type="VEuPathDB" id="FungiDB:T551_03602"/>
<dbReference type="GO" id="GO:0003876">
    <property type="term" value="F:AMP deaminase activity"/>
    <property type="evidence" value="ECO:0007669"/>
    <property type="project" value="InterPro"/>
</dbReference>
<keyword evidence="4" id="KW-1185">Reference proteome</keyword>
<dbReference type="RefSeq" id="XP_018228006.1">
    <property type="nucleotide sequence ID" value="XM_018375865.1"/>
</dbReference>
<dbReference type="Proteomes" id="UP000053447">
    <property type="component" value="Unassembled WGS sequence"/>
</dbReference>
<sequence>MSSNSSKADFLYKKDDSFNESSRVNPSFFKDSPCALKEKKVKDESMLPNDGIPVKVDVDGFETYECLYVNHFEKYCTLEPQVDDVFNNHGMPCEDTLDPASLEELKATCSSIQKCLELRFKYLRLSLQRPIDNPRHQDTWEIYPNDNQNPENWQIPSEDTQTKYRLEPSGVFQIYASKEDMDANKPMLSIPTVNDFCADLKSVFSVSNDGPAKTFAADRLAYLDSTWDIYSLRFGHQESRRIKNILHTDFYSVRKVDTHIHHDASFTQRHLLQFIKSKLKDHPNDVVLVQDGRPFTLRDLFDSLGPSPGLAPDDLTVDLLGMHAYRDTFQRFDVFNSKFNPFGRPAFRSVFLCVNNHLNGRYFAELTREAIDRLEATKCHFAEHRITHFGLSPDEWDSLAAWAVDHSLFSPRLRWLVQVPRIYRVFRADGSLQSMHQLFKSTLLTFSSPSLTSPPTPPAIPSSTSSSGLSSALTPSTTSPSPRTTSTSILLPPSPGTFPTTRLIPTGHTTSMQTSLPSIASGALEA</sequence>
<evidence type="ECO:0000256" key="2">
    <source>
        <dbReference type="SAM" id="MobiDB-lite"/>
    </source>
</evidence>
<comment type="similarity">
    <text evidence="1">Belongs to the metallo-dependent hydrolases superfamily. Adenosine and AMP deaminases family.</text>
</comment>
<protein>
    <submittedName>
        <fullName evidence="3">AMP deaminase</fullName>
    </submittedName>
</protein>
<dbReference type="GeneID" id="28942120"/>
<dbReference type="Pfam" id="PF19326">
    <property type="entry name" value="AMP_deaminase"/>
    <property type="match status" value="1"/>
</dbReference>
<dbReference type="EMBL" id="LFWA01000018">
    <property type="protein sequence ID" value="KTW26303.1"/>
    <property type="molecule type" value="Genomic_DNA"/>
</dbReference>
<comment type="caution">
    <text evidence="3">The sequence shown here is derived from an EMBL/GenBank/DDBJ whole genome shotgun (WGS) entry which is preliminary data.</text>
</comment>
<dbReference type="PANTHER" id="PTHR11359:SF0">
    <property type="entry name" value="AMP DEAMINASE"/>
    <property type="match status" value="1"/>
</dbReference>
<feature type="compositionally biased region" description="Low complexity" evidence="2">
    <location>
        <begin position="461"/>
        <end position="491"/>
    </location>
</feature>
<name>A0A0W4ZD51_PNEJ7</name>
<dbReference type="AlphaFoldDB" id="A0A0W4ZD51"/>
<dbReference type="STRING" id="1408657.A0A0W4ZD51"/>
<evidence type="ECO:0000313" key="3">
    <source>
        <dbReference type="EMBL" id="KTW26303.1"/>
    </source>
</evidence>
<proteinExistence type="inferred from homology"/>
<organism evidence="3 4">
    <name type="scientific">Pneumocystis jirovecii (strain RU7)</name>
    <name type="common">Human pneumocystis pneumonia agent</name>
    <dbReference type="NCBI Taxonomy" id="1408657"/>
    <lineage>
        <taxon>Eukaryota</taxon>
        <taxon>Fungi</taxon>
        <taxon>Dikarya</taxon>
        <taxon>Ascomycota</taxon>
        <taxon>Taphrinomycotina</taxon>
        <taxon>Pneumocystomycetes</taxon>
        <taxon>Pneumocystaceae</taxon>
        <taxon>Pneumocystis</taxon>
    </lineage>
</organism>
<dbReference type="InterPro" id="IPR032466">
    <property type="entry name" value="Metal_Hydrolase"/>
</dbReference>
<dbReference type="InterPro" id="IPR006329">
    <property type="entry name" value="AMPD"/>
</dbReference>